<evidence type="ECO:0000256" key="5">
    <source>
        <dbReference type="ARBA" id="ARBA00022840"/>
    </source>
</evidence>
<dbReference type="FunFam" id="1.20.1200.10:FF:000001">
    <property type="entry name" value="Cob(I)yrinic acid a,c-diamide adenosyltransferase"/>
    <property type="match status" value="1"/>
</dbReference>
<evidence type="ECO:0000256" key="1">
    <source>
        <dbReference type="ARBA" id="ARBA00007487"/>
    </source>
</evidence>
<comment type="pathway">
    <text evidence="6">Cofactor biosynthesis; adenosylcobalamin biosynthesis; adenosylcobalamin from cob(II)yrinate a,c-diamide: step 2/7.</text>
</comment>
<evidence type="ECO:0000256" key="2">
    <source>
        <dbReference type="ARBA" id="ARBA00011233"/>
    </source>
</evidence>
<gene>
    <name evidence="8" type="ORF">GA0116948_103343</name>
</gene>
<comment type="catalytic activity">
    <reaction evidence="6">
        <text>2 cob(II)yrinate a,c diamide + reduced [electron-transfer flavoprotein] + 2 ATP = 2 adenosylcob(III)yrinate a,c-diamide + 2 triphosphate + oxidized [electron-transfer flavoprotein] + 3 H(+)</text>
        <dbReference type="Rhea" id="RHEA:11528"/>
        <dbReference type="Rhea" id="RHEA-COMP:10685"/>
        <dbReference type="Rhea" id="RHEA-COMP:10686"/>
        <dbReference type="ChEBI" id="CHEBI:15378"/>
        <dbReference type="ChEBI" id="CHEBI:18036"/>
        <dbReference type="ChEBI" id="CHEBI:30616"/>
        <dbReference type="ChEBI" id="CHEBI:57692"/>
        <dbReference type="ChEBI" id="CHEBI:58307"/>
        <dbReference type="ChEBI" id="CHEBI:58503"/>
        <dbReference type="ChEBI" id="CHEBI:58537"/>
        <dbReference type="EC" id="2.5.1.17"/>
    </reaction>
</comment>
<keyword evidence="3 6" id="KW-0808">Transferase</keyword>
<dbReference type="Pfam" id="PF01923">
    <property type="entry name" value="Cob_adeno_trans"/>
    <property type="match status" value="1"/>
</dbReference>
<comment type="similarity">
    <text evidence="1 6">Belongs to the Cob(I)alamin adenosyltransferase family.</text>
</comment>
<proteinExistence type="inferred from homology"/>
<comment type="subunit">
    <text evidence="2">Homotrimer.</text>
</comment>
<dbReference type="SUPFAM" id="SSF89028">
    <property type="entry name" value="Cobalamin adenosyltransferase-like"/>
    <property type="match status" value="1"/>
</dbReference>
<comment type="catalytic activity">
    <reaction evidence="6">
        <text>2 cob(II)alamin + reduced [electron-transfer flavoprotein] + 2 ATP = 2 adenosylcob(III)alamin + 2 triphosphate + oxidized [electron-transfer flavoprotein] + 3 H(+)</text>
        <dbReference type="Rhea" id="RHEA:28671"/>
        <dbReference type="Rhea" id="RHEA-COMP:10685"/>
        <dbReference type="Rhea" id="RHEA-COMP:10686"/>
        <dbReference type="ChEBI" id="CHEBI:15378"/>
        <dbReference type="ChEBI" id="CHEBI:16304"/>
        <dbReference type="ChEBI" id="CHEBI:18036"/>
        <dbReference type="ChEBI" id="CHEBI:18408"/>
        <dbReference type="ChEBI" id="CHEBI:30616"/>
        <dbReference type="ChEBI" id="CHEBI:57692"/>
        <dbReference type="ChEBI" id="CHEBI:58307"/>
        <dbReference type="EC" id="2.5.1.17"/>
    </reaction>
</comment>
<dbReference type="Gene3D" id="1.20.1200.10">
    <property type="entry name" value="Cobalamin adenosyltransferase-like"/>
    <property type="match status" value="1"/>
</dbReference>
<protein>
    <recommendedName>
        <fullName evidence="6">Corrinoid adenosyltransferase</fullName>
        <ecNumber evidence="6">2.5.1.17</ecNumber>
    </recommendedName>
    <alternativeName>
        <fullName evidence="6">Cob(II)alamin adenosyltransferase</fullName>
    </alternativeName>
    <alternativeName>
        <fullName evidence="6">Cob(II)yrinic acid a,c-diamide adenosyltransferase</fullName>
    </alternativeName>
    <alternativeName>
        <fullName evidence="6">Cobinamide/cobalamin adenosyltransferase</fullName>
    </alternativeName>
</protein>
<evidence type="ECO:0000256" key="6">
    <source>
        <dbReference type="RuleBase" id="RU366026"/>
    </source>
</evidence>
<dbReference type="PANTHER" id="PTHR12213:SF0">
    <property type="entry name" value="CORRINOID ADENOSYLTRANSFERASE MMAB"/>
    <property type="match status" value="1"/>
</dbReference>
<dbReference type="AlphaFoldDB" id="A0A1C4C0G8"/>
<dbReference type="NCBIfam" id="TIGR00636">
    <property type="entry name" value="PduO_Nterm"/>
    <property type="match status" value="1"/>
</dbReference>
<dbReference type="InterPro" id="IPR016030">
    <property type="entry name" value="CblAdoTrfase-like"/>
</dbReference>
<dbReference type="GO" id="GO:0009236">
    <property type="term" value="P:cobalamin biosynthetic process"/>
    <property type="evidence" value="ECO:0007669"/>
    <property type="project" value="UniProtKB-UniRule"/>
</dbReference>
<reference evidence="8 9" key="1">
    <citation type="submission" date="2016-08" db="EMBL/GenBank/DDBJ databases">
        <authorList>
            <person name="Seilhamer J.J."/>
        </authorList>
    </citation>
    <scope>NUCLEOTIDE SEQUENCE [LARGE SCALE GENOMIC DNA]</scope>
    <source>
        <strain evidence="8 9">A37T2</strain>
    </source>
</reference>
<evidence type="ECO:0000313" key="9">
    <source>
        <dbReference type="Proteomes" id="UP000242818"/>
    </source>
</evidence>
<organism evidence="8 9">
    <name type="scientific">Chitinophaga costaii</name>
    <dbReference type="NCBI Taxonomy" id="1335309"/>
    <lineage>
        <taxon>Bacteria</taxon>
        <taxon>Pseudomonadati</taxon>
        <taxon>Bacteroidota</taxon>
        <taxon>Chitinophagia</taxon>
        <taxon>Chitinophagales</taxon>
        <taxon>Chitinophagaceae</taxon>
        <taxon>Chitinophaga</taxon>
    </lineage>
</organism>
<evidence type="ECO:0000256" key="3">
    <source>
        <dbReference type="ARBA" id="ARBA00022679"/>
    </source>
</evidence>
<dbReference type="InterPro" id="IPR029499">
    <property type="entry name" value="PduO-typ"/>
</dbReference>
<evidence type="ECO:0000259" key="7">
    <source>
        <dbReference type="Pfam" id="PF01923"/>
    </source>
</evidence>
<keyword evidence="9" id="KW-1185">Reference proteome</keyword>
<evidence type="ECO:0000256" key="4">
    <source>
        <dbReference type="ARBA" id="ARBA00022741"/>
    </source>
</evidence>
<dbReference type="UniPathway" id="UPA00148">
    <property type="reaction ID" value="UER00233"/>
</dbReference>
<dbReference type="EC" id="2.5.1.17" evidence="6"/>
<keyword evidence="5 6" id="KW-0067">ATP-binding</keyword>
<feature type="domain" description="Cobalamin adenosyltransferase-like" evidence="7">
    <location>
        <begin position="5"/>
        <end position="170"/>
    </location>
</feature>
<dbReference type="GO" id="GO:0005524">
    <property type="term" value="F:ATP binding"/>
    <property type="evidence" value="ECO:0007669"/>
    <property type="project" value="UniProtKB-UniRule"/>
</dbReference>
<dbReference type="Proteomes" id="UP000242818">
    <property type="component" value="Unassembled WGS sequence"/>
</dbReference>
<dbReference type="InterPro" id="IPR036451">
    <property type="entry name" value="CblAdoTrfase-like_sf"/>
</dbReference>
<name>A0A1C4C0G8_9BACT</name>
<keyword evidence="6" id="KW-0169">Cobalamin biosynthesis</keyword>
<evidence type="ECO:0000313" key="8">
    <source>
        <dbReference type="EMBL" id="SCC12619.1"/>
    </source>
</evidence>
<dbReference type="OrthoDB" id="9778896at2"/>
<dbReference type="RefSeq" id="WP_089710405.1">
    <property type="nucleotide sequence ID" value="NZ_FMAR01000003.1"/>
</dbReference>
<dbReference type="GO" id="GO:0008817">
    <property type="term" value="F:corrinoid adenosyltransferase activity"/>
    <property type="evidence" value="ECO:0007669"/>
    <property type="project" value="UniProtKB-UniRule"/>
</dbReference>
<accession>A0A1C4C0G8</accession>
<sequence>MAFKIYTKTGDKGKTSLIGGAKVSKSHIRIDAYGTVDELNAYLGLVIDYQTHTGTRALLQTIQDRLFVVGASLASDPEKEQKMSIPDLLPEDIQQLEQAIDNMEASLEPLKYFLLPGGHVAVSTCHIARTVCRRAERLCVAMQEAGQLVVPEVLQYLNRLSDYLFVLARFTSFQLGVAEIPWRPRKRED</sequence>
<dbReference type="STRING" id="1335309.GA0116948_103343"/>
<dbReference type="PANTHER" id="PTHR12213">
    <property type="entry name" value="CORRINOID ADENOSYLTRANSFERASE"/>
    <property type="match status" value="1"/>
</dbReference>
<keyword evidence="4 6" id="KW-0547">Nucleotide-binding</keyword>
<dbReference type="EMBL" id="FMAR01000003">
    <property type="protein sequence ID" value="SCC12619.1"/>
    <property type="molecule type" value="Genomic_DNA"/>
</dbReference>